<organism evidence="2">
    <name type="scientific">Arundo donax</name>
    <name type="common">Giant reed</name>
    <name type="synonym">Donax arundinaceus</name>
    <dbReference type="NCBI Taxonomy" id="35708"/>
    <lineage>
        <taxon>Eukaryota</taxon>
        <taxon>Viridiplantae</taxon>
        <taxon>Streptophyta</taxon>
        <taxon>Embryophyta</taxon>
        <taxon>Tracheophyta</taxon>
        <taxon>Spermatophyta</taxon>
        <taxon>Magnoliopsida</taxon>
        <taxon>Liliopsida</taxon>
        <taxon>Poales</taxon>
        <taxon>Poaceae</taxon>
        <taxon>PACMAD clade</taxon>
        <taxon>Arundinoideae</taxon>
        <taxon>Arundineae</taxon>
        <taxon>Arundo</taxon>
    </lineage>
</organism>
<name>A0A0A8XQG0_ARUDO</name>
<protein>
    <submittedName>
        <fullName evidence="2">Uncharacterized protein</fullName>
    </submittedName>
</protein>
<reference evidence="2" key="2">
    <citation type="journal article" date="2015" name="Data Brief">
        <title>Shoot transcriptome of the giant reed, Arundo donax.</title>
        <authorList>
            <person name="Barrero R.A."/>
            <person name="Guerrero F.D."/>
            <person name="Moolhuijzen P."/>
            <person name="Goolsby J.A."/>
            <person name="Tidwell J."/>
            <person name="Bellgard S.E."/>
            <person name="Bellgard M.I."/>
        </authorList>
    </citation>
    <scope>NUCLEOTIDE SEQUENCE</scope>
    <source>
        <tissue evidence="2">Shoot tissue taken approximately 20 cm above the soil surface</tissue>
    </source>
</reference>
<dbReference type="AlphaFoldDB" id="A0A0A8XQG0"/>
<dbReference type="EMBL" id="GBRH01283055">
    <property type="protein sequence ID" value="JAD14840.1"/>
    <property type="molecule type" value="Transcribed_RNA"/>
</dbReference>
<sequence length="72" mass="6686">MATLAAGAVVPVPSECTIEVRDDLELAGARSADGSDLAGEGAGVCDDGVGSGGGGGGGHGSGEVEGEWEAAA</sequence>
<reference evidence="2" key="1">
    <citation type="submission" date="2014-09" db="EMBL/GenBank/DDBJ databases">
        <authorList>
            <person name="Magalhaes I.L.F."/>
            <person name="Oliveira U."/>
            <person name="Santos F.R."/>
            <person name="Vidigal T.H.D.A."/>
            <person name="Brescovit A.D."/>
            <person name="Santos A.J."/>
        </authorList>
    </citation>
    <scope>NUCLEOTIDE SEQUENCE</scope>
    <source>
        <tissue evidence="2">Shoot tissue taken approximately 20 cm above the soil surface</tissue>
    </source>
</reference>
<evidence type="ECO:0000313" key="2">
    <source>
        <dbReference type="EMBL" id="JAD14840.1"/>
    </source>
</evidence>
<feature type="compositionally biased region" description="Gly residues" evidence="1">
    <location>
        <begin position="49"/>
        <end position="63"/>
    </location>
</feature>
<proteinExistence type="predicted"/>
<feature type="region of interest" description="Disordered" evidence="1">
    <location>
        <begin position="32"/>
        <end position="72"/>
    </location>
</feature>
<accession>A0A0A8XQG0</accession>
<evidence type="ECO:0000256" key="1">
    <source>
        <dbReference type="SAM" id="MobiDB-lite"/>
    </source>
</evidence>